<protein>
    <recommendedName>
        <fullName evidence="4">Lipoprotein</fullName>
    </recommendedName>
</protein>
<feature type="chain" id="PRO_5014228801" description="Lipoprotein" evidence="1">
    <location>
        <begin position="25"/>
        <end position="77"/>
    </location>
</feature>
<proteinExistence type="predicted"/>
<reference evidence="2 3" key="1">
    <citation type="submission" date="2016-01" db="EMBL/GenBank/DDBJ databases">
        <authorList>
            <person name="Oliw E.H."/>
        </authorList>
    </citation>
    <scope>NUCLEOTIDE SEQUENCE [LARGE SCALE GENOMIC DNA]</scope>
    <source>
        <strain evidence="2 3">MJR8628B</strain>
    </source>
</reference>
<name>A0A0H2PBU9_BIFBI</name>
<accession>A0A0H2PBU9</accession>
<evidence type="ECO:0008006" key="4">
    <source>
        <dbReference type="Google" id="ProtNLM"/>
    </source>
</evidence>
<dbReference type="Proteomes" id="UP000070092">
    <property type="component" value="Unassembled WGS sequence"/>
</dbReference>
<dbReference type="AlphaFoldDB" id="A0A0H2PBU9"/>
<keyword evidence="1" id="KW-0732">Signal</keyword>
<evidence type="ECO:0000313" key="3">
    <source>
        <dbReference type="Proteomes" id="UP000070092"/>
    </source>
</evidence>
<dbReference type="PROSITE" id="PS51257">
    <property type="entry name" value="PROKAR_LIPOPROTEIN"/>
    <property type="match status" value="1"/>
</dbReference>
<evidence type="ECO:0000313" key="2">
    <source>
        <dbReference type="EMBL" id="KWZ80914.1"/>
    </source>
</evidence>
<dbReference type="PATRIC" id="fig|1681.46.peg.529"/>
<feature type="signal peptide" evidence="1">
    <location>
        <begin position="1"/>
        <end position="24"/>
    </location>
</feature>
<comment type="caution">
    <text evidence="2">The sequence shown here is derived from an EMBL/GenBank/DDBJ whole genome shotgun (WGS) entry which is preliminary data.</text>
</comment>
<evidence type="ECO:0000256" key="1">
    <source>
        <dbReference type="SAM" id="SignalP"/>
    </source>
</evidence>
<dbReference type="RefSeq" id="WP_047284780.1">
    <property type="nucleotide sequence ID" value="NZ_JBJNPO010000001.1"/>
</dbReference>
<sequence>MNPRKRIPATLTAILAILALTACGETPKGCGQGTVNNPDPGYVRWYELPDGSAAVRCFSDSGGASCDWEHIKLKDKQ</sequence>
<dbReference type="EMBL" id="LRPO01000038">
    <property type="protein sequence ID" value="KWZ80914.1"/>
    <property type="molecule type" value="Genomic_DNA"/>
</dbReference>
<gene>
    <name evidence="2" type="ORF">HMPREF3196_01322</name>
</gene>
<organism evidence="2 3">
    <name type="scientific">Bifidobacterium bifidum</name>
    <dbReference type="NCBI Taxonomy" id="1681"/>
    <lineage>
        <taxon>Bacteria</taxon>
        <taxon>Bacillati</taxon>
        <taxon>Actinomycetota</taxon>
        <taxon>Actinomycetes</taxon>
        <taxon>Bifidobacteriales</taxon>
        <taxon>Bifidobacteriaceae</taxon>
        <taxon>Bifidobacterium</taxon>
    </lineage>
</organism>